<name>A0ABV2KCQ9_SPOPS</name>
<sequence>MDTTQQNSNAWDKKVEEGSRYTQSVSSEIIEKSKSGEWEITVTTERSVPRDWFPKSLVGLKILCLASGGGQQGPILAAAGADVTVTDISKKQLQQDEYVAKRDGLTIKTVQGDMSDLSDFKDEYFDIVVNPVSNLFVKDVNPVWKEVSRVLKNRGILIAGFTNPLLWIFDDNQERKGILDVKYSIPSSSLDYLQEDEVQAYIKSSQTIEYAHTLEDQIQGQIEAGFVITGFYEDDFGGTRILDKHIKTFITTRAIKLKIE</sequence>
<organism evidence="2 3">
    <name type="scientific">Sporosarcina psychrophila</name>
    <name type="common">Bacillus psychrophilus</name>
    <dbReference type="NCBI Taxonomy" id="1476"/>
    <lineage>
        <taxon>Bacteria</taxon>
        <taxon>Bacillati</taxon>
        <taxon>Bacillota</taxon>
        <taxon>Bacilli</taxon>
        <taxon>Bacillales</taxon>
        <taxon>Caryophanaceae</taxon>
        <taxon>Sporosarcina</taxon>
    </lineage>
</organism>
<keyword evidence="2" id="KW-0830">Ubiquinone</keyword>
<evidence type="ECO:0000313" key="3">
    <source>
        <dbReference type="Proteomes" id="UP001549104"/>
    </source>
</evidence>
<dbReference type="EMBL" id="JBEPME010000004">
    <property type="protein sequence ID" value="MET3657904.1"/>
    <property type="molecule type" value="Genomic_DNA"/>
</dbReference>
<protein>
    <submittedName>
        <fullName evidence="2">Ubiquinone/menaquinone biosynthesis C-methylase UbiE</fullName>
    </submittedName>
</protein>
<dbReference type="InterPro" id="IPR029063">
    <property type="entry name" value="SAM-dependent_MTases_sf"/>
</dbReference>
<dbReference type="InterPro" id="IPR013216">
    <property type="entry name" value="Methyltransf_11"/>
</dbReference>
<dbReference type="SUPFAM" id="SSF53335">
    <property type="entry name" value="S-adenosyl-L-methionine-dependent methyltransferases"/>
    <property type="match status" value="1"/>
</dbReference>
<dbReference type="Proteomes" id="UP001549104">
    <property type="component" value="Unassembled WGS sequence"/>
</dbReference>
<comment type="caution">
    <text evidence="2">The sequence shown here is derived from an EMBL/GenBank/DDBJ whole genome shotgun (WGS) entry which is preliminary data.</text>
</comment>
<dbReference type="RefSeq" id="WP_354313643.1">
    <property type="nucleotide sequence ID" value="NZ_JBEPME010000004.1"/>
</dbReference>
<reference evidence="2 3" key="1">
    <citation type="submission" date="2024-06" db="EMBL/GenBank/DDBJ databases">
        <title>Sorghum-associated microbial communities from plants grown in Nebraska, USA.</title>
        <authorList>
            <person name="Schachtman D."/>
        </authorList>
    </citation>
    <scope>NUCLEOTIDE SEQUENCE [LARGE SCALE GENOMIC DNA]</scope>
    <source>
        <strain evidence="2 3">1288</strain>
    </source>
</reference>
<evidence type="ECO:0000313" key="2">
    <source>
        <dbReference type="EMBL" id="MET3657904.1"/>
    </source>
</evidence>
<keyword evidence="3" id="KW-1185">Reference proteome</keyword>
<evidence type="ECO:0000259" key="1">
    <source>
        <dbReference type="Pfam" id="PF08241"/>
    </source>
</evidence>
<proteinExistence type="predicted"/>
<gene>
    <name evidence="2" type="ORF">ABIC55_003001</name>
</gene>
<dbReference type="Gene3D" id="3.40.50.150">
    <property type="entry name" value="Vaccinia Virus protein VP39"/>
    <property type="match status" value="1"/>
</dbReference>
<accession>A0ABV2KCQ9</accession>
<dbReference type="Pfam" id="PF08241">
    <property type="entry name" value="Methyltransf_11"/>
    <property type="match status" value="1"/>
</dbReference>
<dbReference type="CDD" id="cd02440">
    <property type="entry name" value="AdoMet_MTases"/>
    <property type="match status" value="1"/>
</dbReference>
<feature type="domain" description="Methyltransferase type 11" evidence="1">
    <location>
        <begin position="63"/>
        <end position="158"/>
    </location>
</feature>